<dbReference type="AlphaFoldDB" id="A0A1R3KYR5"/>
<accession>A0A1R3KYR5</accession>
<dbReference type="GO" id="GO:0000932">
    <property type="term" value="C:P-body"/>
    <property type="evidence" value="ECO:0007669"/>
    <property type="project" value="UniProtKB-SubCell"/>
</dbReference>
<evidence type="ECO:0000313" key="4">
    <source>
        <dbReference type="Proteomes" id="UP000187203"/>
    </source>
</evidence>
<organism evidence="3 4">
    <name type="scientific">Corchorus olitorius</name>
    <dbReference type="NCBI Taxonomy" id="93759"/>
    <lineage>
        <taxon>Eukaryota</taxon>
        <taxon>Viridiplantae</taxon>
        <taxon>Streptophyta</taxon>
        <taxon>Embryophyta</taxon>
        <taxon>Tracheophyta</taxon>
        <taxon>Spermatophyta</taxon>
        <taxon>Magnoliopsida</taxon>
        <taxon>eudicotyledons</taxon>
        <taxon>Gunneridae</taxon>
        <taxon>Pentapetalae</taxon>
        <taxon>rosids</taxon>
        <taxon>malvids</taxon>
        <taxon>Malvales</taxon>
        <taxon>Malvaceae</taxon>
        <taxon>Grewioideae</taxon>
        <taxon>Apeibeae</taxon>
        <taxon>Corchorus</taxon>
    </lineage>
</organism>
<name>A0A1R3KYR5_9ROSI</name>
<dbReference type="GO" id="GO:0031087">
    <property type="term" value="P:deadenylation-independent decapping of nuclear-transcribed mRNA"/>
    <property type="evidence" value="ECO:0007669"/>
    <property type="project" value="InterPro"/>
</dbReference>
<evidence type="ECO:0000256" key="2">
    <source>
        <dbReference type="ARBA" id="ARBA00009639"/>
    </source>
</evidence>
<dbReference type="Gene3D" id="2.130.10.10">
    <property type="entry name" value="YVTN repeat-like/Quinoprotein amine dehydrogenase"/>
    <property type="match status" value="1"/>
</dbReference>
<dbReference type="PANTHER" id="PTHR15598:SF7">
    <property type="entry name" value="ENHANCER OF MRNA-DECAPPING-LIKE PROTEIN"/>
    <property type="match status" value="1"/>
</dbReference>
<protein>
    <submittedName>
        <fullName evidence="3">Uncharacterized protein</fullName>
    </submittedName>
</protein>
<evidence type="ECO:0000256" key="1">
    <source>
        <dbReference type="ARBA" id="ARBA00004201"/>
    </source>
</evidence>
<dbReference type="InterPro" id="IPR036322">
    <property type="entry name" value="WD40_repeat_dom_sf"/>
</dbReference>
<proteinExistence type="inferred from homology"/>
<dbReference type="EMBL" id="AWUE01009702">
    <property type="protein sequence ID" value="OMP12210.1"/>
    <property type="molecule type" value="Genomic_DNA"/>
</dbReference>
<sequence>MVAIGNRILKIDTMKVGKLEGFSAEEPLSCSVDKLIDGVQFVCKHDGEITELSMCQWLTTRLTSAFLDGMVKIWEDRNALPLAVLRPHDGHPVNSATFLTAPHRPDHIVFIIGGPLNREVKIWTSASDEGWLLPSDAESWQFNQTLELRSSAESKVEDAFFNQVVALPRAGLFLLANAKKNAIYAIHIDYGPYPAATRVDYIAEFIVTMPILSLTGTSDSLPGGEHIVQVYCVQTQAIQQYALDLTHPATSPPMHINPISTNSLSNLQKMTK</sequence>
<reference evidence="4" key="1">
    <citation type="submission" date="2013-09" db="EMBL/GenBank/DDBJ databases">
        <title>Corchorus olitorius genome sequencing.</title>
        <authorList>
            <person name="Alam M."/>
            <person name="Haque M.S."/>
            <person name="Islam M.S."/>
            <person name="Emdad E.M."/>
            <person name="Islam M.M."/>
            <person name="Ahmed B."/>
            <person name="Halim A."/>
            <person name="Hossen Q.M.M."/>
            <person name="Hossain M.Z."/>
            <person name="Ahmed R."/>
            <person name="Khan M.M."/>
            <person name="Islam R."/>
            <person name="Rashid M.M."/>
            <person name="Khan S.A."/>
            <person name="Rahman M.S."/>
            <person name="Alam M."/>
            <person name="Yahiya A.S."/>
            <person name="Khan M.S."/>
            <person name="Azam M.S."/>
            <person name="Haque T."/>
            <person name="Lashkar M.Z.H."/>
            <person name="Akhand A.I."/>
            <person name="Morshed G."/>
            <person name="Roy S."/>
            <person name="Uddin K.S."/>
            <person name="Rabeya T."/>
            <person name="Hossain A.S."/>
            <person name="Chowdhury A."/>
            <person name="Snigdha A.R."/>
            <person name="Mortoza M.S."/>
            <person name="Matin S.A."/>
            <person name="Hoque S.M.E."/>
            <person name="Islam M.K."/>
            <person name="Roy D.K."/>
            <person name="Haider R."/>
            <person name="Moosa M.M."/>
            <person name="Elias S.M."/>
            <person name="Hasan A.M."/>
            <person name="Jahan S."/>
            <person name="Shafiuddin M."/>
            <person name="Mahmood N."/>
            <person name="Shommy N.S."/>
        </authorList>
    </citation>
    <scope>NUCLEOTIDE SEQUENCE [LARGE SCALE GENOMIC DNA]</scope>
    <source>
        <strain evidence="4">cv. O-4</strain>
    </source>
</reference>
<keyword evidence="4" id="KW-1185">Reference proteome</keyword>
<dbReference type="STRING" id="93759.A0A1R3KYR5"/>
<dbReference type="InterPro" id="IPR045152">
    <property type="entry name" value="EDC4-like"/>
</dbReference>
<comment type="subcellular location">
    <subcellularLocation>
        <location evidence="1">Cytoplasm</location>
        <location evidence="1">P-body</location>
    </subcellularLocation>
</comment>
<dbReference type="PANTHER" id="PTHR15598">
    <property type="entry name" value="ENHANCER OF MRNA-DECAPPING PROTEIN 4"/>
    <property type="match status" value="1"/>
</dbReference>
<evidence type="ECO:0000313" key="3">
    <source>
        <dbReference type="EMBL" id="OMP12210.1"/>
    </source>
</evidence>
<dbReference type="OrthoDB" id="21128at2759"/>
<dbReference type="Proteomes" id="UP000187203">
    <property type="component" value="Unassembled WGS sequence"/>
</dbReference>
<comment type="similarity">
    <text evidence="2">Belongs to the WD repeat EDC4 family.</text>
</comment>
<dbReference type="InterPro" id="IPR015943">
    <property type="entry name" value="WD40/YVTN_repeat-like_dom_sf"/>
</dbReference>
<dbReference type="SUPFAM" id="SSF50978">
    <property type="entry name" value="WD40 repeat-like"/>
    <property type="match status" value="1"/>
</dbReference>
<comment type="caution">
    <text evidence="3">The sequence shown here is derived from an EMBL/GenBank/DDBJ whole genome shotgun (WGS) entry which is preliminary data.</text>
</comment>
<gene>
    <name evidence="3" type="ORF">COLO4_03397</name>
</gene>